<proteinExistence type="predicted"/>
<dbReference type="GO" id="GO:0070402">
    <property type="term" value="F:NADPH binding"/>
    <property type="evidence" value="ECO:0007669"/>
    <property type="project" value="TreeGrafter"/>
</dbReference>
<dbReference type="GO" id="GO:0016651">
    <property type="term" value="F:oxidoreductase activity, acting on NAD(P)H"/>
    <property type="evidence" value="ECO:0007669"/>
    <property type="project" value="TreeGrafter"/>
</dbReference>
<dbReference type="InterPro" id="IPR036291">
    <property type="entry name" value="NAD(P)-bd_dom_sf"/>
</dbReference>
<dbReference type="Gene3D" id="3.40.50.720">
    <property type="entry name" value="NAD(P)-binding Rossmann-like Domain"/>
    <property type="match status" value="1"/>
</dbReference>
<dbReference type="InterPro" id="IPR013154">
    <property type="entry name" value="ADH-like_N"/>
</dbReference>
<dbReference type="Gene3D" id="3.90.180.10">
    <property type="entry name" value="Medium-chain alcohol dehydrogenases, catalytic domain"/>
    <property type="match status" value="1"/>
</dbReference>
<dbReference type="CDD" id="cd05276">
    <property type="entry name" value="p53_inducible_oxidoreductase"/>
    <property type="match status" value="1"/>
</dbReference>
<dbReference type="InterPro" id="IPR020843">
    <property type="entry name" value="ER"/>
</dbReference>
<evidence type="ECO:0000313" key="4">
    <source>
        <dbReference type="EMBL" id="MBS7823653.1"/>
    </source>
</evidence>
<evidence type="ECO:0000313" key="5">
    <source>
        <dbReference type="Proteomes" id="UP000680020"/>
    </source>
</evidence>
<dbReference type="InterPro" id="IPR014189">
    <property type="entry name" value="Quinone_OxRdtase_PIG3"/>
</dbReference>
<dbReference type="RefSeq" id="WP_213397941.1">
    <property type="nucleotide sequence ID" value="NZ_JAGIBT010000001.1"/>
</dbReference>
<dbReference type="Pfam" id="PF08240">
    <property type="entry name" value="ADH_N"/>
    <property type="match status" value="1"/>
</dbReference>
<dbReference type="NCBIfam" id="TIGR02824">
    <property type="entry name" value="quinone_pig3"/>
    <property type="match status" value="1"/>
</dbReference>
<gene>
    <name evidence="4" type="ORF">J7561_00355</name>
</gene>
<dbReference type="InterPro" id="IPR011032">
    <property type="entry name" value="GroES-like_sf"/>
</dbReference>
<dbReference type="Pfam" id="PF13602">
    <property type="entry name" value="ADH_zinc_N_2"/>
    <property type="match status" value="1"/>
</dbReference>
<feature type="domain" description="Enoyl reductase (ER)" evidence="3">
    <location>
        <begin position="10"/>
        <end position="318"/>
    </location>
</feature>
<dbReference type="EMBL" id="JAGIBU010000001">
    <property type="protein sequence ID" value="MBS7823653.1"/>
    <property type="molecule type" value="Genomic_DNA"/>
</dbReference>
<dbReference type="AlphaFoldDB" id="A0AB35BZT6"/>
<protein>
    <submittedName>
        <fullName evidence="4">NAD(P)H-quinone oxidoreductase</fullName>
    </submittedName>
</protein>
<comment type="caution">
    <text evidence="4">The sequence shown here is derived from an EMBL/GenBank/DDBJ whole genome shotgun (WGS) entry which is preliminary data.</text>
</comment>
<accession>A0AB35BZT6</accession>
<name>A0AB35BZT6_9GAMM</name>
<dbReference type="SUPFAM" id="SSF51735">
    <property type="entry name" value="NAD(P)-binding Rossmann-fold domains"/>
    <property type="match status" value="1"/>
</dbReference>
<dbReference type="Proteomes" id="UP000680020">
    <property type="component" value="Unassembled WGS sequence"/>
</dbReference>
<evidence type="ECO:0000259" key="3">
    <source>
        <dbReference type="SMART" id="SM00829"/>
    </source>
</evidence>
<evidence type="ECO:0000256" key="2">
    <source>
        <dbReference type="ARBA" id="ARBA00023002"/>
    </source>
</evidence>
<dbReference type="PANTHER" id="PTHR48106:SF8">
    <property type="entry name" value="OS02G0805600 PROTEIN"/>
    <property type="match status" value="1"/>
</dbReference>
<evidence type="ECO:0000256" key="1">
    <source>
        <dbReference type="ARBA" id="ARBA00022857"/>
    </source>
</evidence>
<dbReference type="PANTHER" id="PTHR48106">
    <property type="entry name" value="QUINONE OXIDOREDUCTASE PIG3-RELATED"/>
    <property type="match status" value="1"/>
</dbReference>
<dbReference type="SMART" id="SM00829">
    <property type="entry name" value="PKS_ER"/>
    <property type="match status" value="1"/>
</dbReference>
<sequence length="321" mass="34858">MKAMVITEFGDSSVLKIESRPIPDVKADEVLIKVKAAGINRLDVSQRKGNYPVPEGIIADILGLEVSGIIEAVGSNVTDWQVGDAVFTLLTGGGYAEYVTAPSVMCIRKPDNLSFIEAASLPETLYTVWSNVFDRGQLKAGETFMVHGGTSGIGITAIQLARLFGAKDVFTTVGSNAKKAFCESLGAKAVNYKTEDFEAVFNHVDVMLDIIGGDYFNKNLNVLNVEGRLVYINAMKGFKVECNLLKIMGKRLTLTGSQLRARDIPFKSAITEALKEKVMPLVANGEFKPVIHAVFPLEEAGKAHDLMESSEHIGKIMLEIQ</sequence>
<dbReference type="SUPFAM" id="SSF50129">
    <property type="entry name" value="GroES-like"/>
    <property type="match status" value="1"/>
</dbReference>
<keyword evidence="1" id="KW-0521">NADP</keyword>
<organism evidence="4 5">
    <name type="scientific">Wohlfahrtiimonas chitiniclastica</name>
    <dbReference type="NCBI Taxonomy" id="400946"/>
    <lineage>
        <taxon>Bacteria</taxon>
        <taxon>Pseudomonadati</taxon>
        <taxon>Pseudomonadota</taxon>
        <taxon>Gammaproteobacteria</taxon>
        <taxon>Cardiobacteriales</taxon>
        <taxon>Ignatzschineriaceae</taxon>
        <taxon>Wohlfahrtiimonas</taxon>
    </lineage>
</organism>
<keyword evidence="2" id="KW-0560">Oxidoreductase</keyword>
<reference evidence="4" key="1">
    <citation type="submission" date="2021-03" db="EMBL/GenBank/DDBJ databases">
        <title>Identification and antibiotic profiling of Wohlfahrtiimonas chitiniclastica, an underestimated human pathogen.</title>
        <authorList>
            <person name="Kopf A."/>
            <person name="Bunk B."/>
            <person name="Coldewey S."/>
            <person name="Gunzer F."/>
            <person name="Riedel T."/>
            <person name="Schroettner P."/>
        </authorList>
    </citation>
    <scope>NUCLEOTIDE SEQUENCE</scope>
    <source>
        <strain evidence="4">DSM 100917</strain>
    </source>
</reference>